<reference evidence="1 2" key="1">
    <citation type="submission" date="2017-04" db="EMBL/GenBank/DDBJ databases">
        <authorList>
            <person name="Afonso C.L."/>
            <person name="Miller P.J."/>
            <person name="Scott M.A."/>
            <person name="Spackman E."/>
            <person name="Goraichik I."/>
            <person name="Dimitrov K.M."/>
            <person name="Suarez D.L."/>
            <person name="Swayne D.E."/>
        </authorList>
    </citation>
    <scope>NUCLEOTIDE SEQUENCE [LARGE SCALE GENOMIC DNA]</scope>
    <source>
        <strain evidence="1 2">DSM 13146</strain>
    </source>
</reference>
<keyword evidence="2" id="KW-1185">Reference proteome</keyword>
<sequence length="168" mass="18158">MSTGKVEATNVAMLSGKLVCGDAGWGLEMQSGTVSLETNGIEIPQDADGRHAILVGQMRRNSLRAIRTEYVDRPLNINYALCSGHISDLRFAVIRGTPCAFCNMNVPTYTPQGMARDTLALTVWGQYVSAIKKINLSFPLSVSGHLVVVNGVSGYNLSVYVDRFTCIA</sequence>
<organism evidence="1 2">
    <name type="scientific">Desulfacinum hydrothermale DSM 13146</name>
    <dbReference type="NCBI Taxonomy" id="1121390"/>
    <lineage>
        <taxon>Bacteria</taxon>
        <taxon>Pseudomonadati</taxon>
        <taxon>Thermodesulfobacteriota</taxon>
        <taxon>Syntrophobacteria</taxon>
        <taxon>Syntrophobacterales</taxon>
        <taxon>Syntrophobacteraceae</taxon>
        <taxon>Desulfacinum</taxon>
    </lineage>
</organism>
<protein>
    <submittedName>
        <fullName evidence="1">Uncharacterized protein</fullName>
    </submittedName>
</protein>
<evidence type="ECO:0000313" key="2">
    <source>
        <dbReference type="Proteomes" id="UP000192783"/>
    </source>
</evidence>
<dbReference type="EMBL" id="FWXF01000049">
    <property type="protein sequence ID" value="SMC28839.1"/>
    <property type="molecule type" value="Genomic_DNA"/>
</dbReference>
<proteinExistence type="predicted"/>
<dbReference type="AlphaFoldDB" id="A0A1W1XXZ7"/>
<dbReference type="STRING" id="1121390.SAMN02746041_03323"/>
<dbReference type="RefSeq" id="WP_170920705.1">
    <property type="nucleotide sequence ID" value="NZ_FWXF01000049.1"/>
</dbReference>
<dbReference type="Proteomes" id="UP000192783">
    <property type="component" value="Unassembled WGS sequence"/>
</dbReference>
<name>A0A1W1XXZ7_9BACT</name>
<gene>
    <name evidence="1" type="ORF">SAMN02746041_03323</name>
</gene>
<evidence type="ECO:0000313" key="1">
    <source>
        <dbReference type="EMBL" id="SMC28839.1"/>
    </source>
</evidence>
<accession>A0A1W1XXZ7</accession>